<gene>
    <name evidence="1" type="ORF">O6H91_11G090500</name>
</gene>
<proteinExistence type="predicted"/>
<evidence type="ECO:0000313" key="1">
    <source>
        <dbReference type="EMBL" id="KAJ7539390.1"/>
    </source>
</evidence>
<dbReference type="Proteomes" id="UP001162992">
    <property type="component" value="Chromosome 11"/>
</dbReference>
<reference evidence="2" key="1">
    <citation type="journal article" date="2024" name="Proc. Natl. Acad. Sci. U.S.A.">
        <title>Extraordinary preservation of gene collinearity over three hundred million years revealed in homosporous lycophytes.</title>
        <authorList>
            <person name="Li C."/>
            <person name="Wickell D."/>
            <person name="Kuo L.Y."/>
            <person name="Chen X."/>
            <person name="Nie B."/>
            <person name="Liao X."/>
            <person name="Peng D."/>
            <person name="Ji J."/>
            <person name="Jenkins J."/>
            <person name="Williams M."/>
            <person name="Shu S."/>
            <person name="Plott C."/>
            <person name="Barry K."/>
            <person name="Rajasekar S."/>
            <person name="Grimwood J."/>
            <person name="Han X."/>
            <person name="Sun S."/>
            <person name="Hou Z."/>
            <person name="He W."/>
            <person name="Dai G."/>
            <person name="Sun C."/>
            <person name="Schmutz J."/>
            <person name="Leebens-Mack J.H."/>
            <person name="Li F.W."/>
            <person name="Wang L."/>
        </authorList>
    </citation>
    <scope>NUCLEOTIDE SEQUENCE [LARGE SCALE GENOMIC DNA]</scope>
    <source>
        <strain evidence="2">cv. PW_Plant_1</strain>
    </source>
</reference>
<name>A0ACC2CBR0_DIPCM</name>
<protein>
    <submittedName>
        <fullName evidence="1">Uncharacterized protein</fullName>
    </submittedName>
</protein>
<dbReference type="EMBL" id="CM055102">
    <property type="protein sequence ID" value="KAJ7539390.1"/>
    <property type="molecule type" value="Genomic_DNA"/>
</dbReference>
<keyword evidence="2" id="KW-1185">Reference proteome</keyword>
<organism evidence="1 2">
    <name type="scientific">Diphasiastrum complanatum</name>
    <name type="common">Issler's clubmoss</name>
    <name type="synonym">Lycopodium complanatum</name>
    <dbReference type="NCBI Taxonomy" id="34168"/>
    <lineage>
        <taxon>Eukaryota</taxon>
        <taxon>Viridiplantae</taxon>
        <taxon>Streptophyta</taxon>
        <taxon>Embryophyta</taxon>
        <taxon>Tracheophyta</taxon>
        <taxon>Lycopodiopsida</taxon>
        <taxon>Lycopodiales</taxon>
        <taxon>Lycopodiaceae</taxon>
        <taxon>Lycopodioideae</taxon>
        <taxon>Diphasiastrum</taxon>
    </lineage>
</organism>
<evidence type="ECO:0000313" key="2">
    <source>
        <dbReference type="Proteomes" id="UP001162992"/>
    </source>
</evidence>
<sequence>MEKLNGVYASTAQILQQVGESNQSGNADRDKVCILSIDGGGMRGLIPAFMLGYLEEALQRRSGNPNARIADYFDIGTGTSVGAWLIAMLFLPDEKGTPLFTGQGTWKYMCEYAKDIFRLRKLQRPFSLLRGMISPKYSTRYWERLLQKMFVRDGKPYTLKDPIKPLLLPCYDLATAGPFIFSTSDAKEYASSDFRLWEVIRASSAVPGLWKPAFVTSTDSSRSIPAVDGGLVLSNPTAAAITHVLHNKRDFPSTGSVHDMLILSLGTGQFAHTYQFKEVRGWGALQWLKPIARMIFDSWADMVDHTISNAYGKDKDSYLRIQVAGLPDQALAEMDDPSTKNVHKLSKLAKDGLDQRTLEFLPFGGKKPHDLTNRERLEWFAEQLIKEREARATRKLTNGSHISTSEVKVG</sequence>
<comment type="caution">
    <text evidence="1">The sequence shown here is derived from an EMBL/GenBank/DDBJ whole genome shotgun (WGS) entry which is preliminary data.</text>
</comment>
<accession>A0ACC2CBR0</accession>